<proteinExistence type="predicted"/>
<organism evidence="1 2">
    <name type="scientific">Caenorhabditis japonica</name>
    <dbReference type="NCBI Taxonomy" id="281687"/>
    <lineage>
        <taxon>Eukaryota</taxon>
        <taxon>Metazoa</taxon>
        <taxon>Ecdysozoa</taxon>
        <taxon>Nematoda</taxon>
        <taxon>Chromadorea</taxon>
        <taxon>Rhabditida</taxon>
        <taxon>Rhabditina</taxon>
        <taxon>Rhabditomorpha</taxon>
        <taxon>Rhabditoidea</taxon>
        <taxon>Rhabditidae</taxon>
        <taxon>Peloderinae</taxon>
        <taxon>Caenorhabditis</taxon>
    </lineage>
</organism>
<dbReference type="AlphaFoldDB" id="A0A8R1IPD6"/>
<sequence length="110" mass="12938">MYVPELYIVDCPVERENTFTLVQNRKEDYHHEMNVAYIEKYMEETILFGSGRSRIFSTDNRRKLDADVVHLLVSNLRDLQPDATVTPKLNFFRRTPRSVSDKAQELGEND</sequence>
<accession>A0A8R1IPD6</accession>
<reference evidence="1" key="2">
    <citation type="submission" date="2022-06" db="UniProtKB">
        <authorList>
            <consortium name="EnsemblMetazoa"/>
        </authorList>
    </citation>
    <scope>IDENTIFICATION</scope>
    <source>
        <strain evidence="1">DF5081</strain>
    </source>
</reference>
<dbReference type="EnsemblMetazoa" id="CJA37095.1">
    <property type="protein sequence ID" value="CJA37095.1"/>
    <property type="gene ID" value="WBGene00212942"/>
</dbReference>
<dbReference type="Proteomes" id="UP000005237">
    <property type="component" value="Unassembled WGS sequence"/>
</dbReference>
<keyword evidence="2" id="KW-1185">Reference proteome</keyword>
<name>A0A8R1IPD6_CAEJA</name>
<protein>
    <submittedName>
        <fullName evidence="1">Uncharacterized protein</fullName>
    </submittedName>
</protein>
<reference evidence="2" key="1">
    <citation type="submission" date="2010-08" db="EMBL/GenBank/DDBJ databases">
        <authorList>
            <consortium name="Caenorhabditis japonica Sequencing Consortium"/>
            <person name="Wilson R.K."/>
        </authorList>
    </citation>
    <scope>NUCLEOTIDE SEQUENCE [LARGE SCALE GENOMIC DNA]</scope>
    <source>
        <strain evidence="2">DF5081</strain>
    </source>
</reference>
<evidence type="ECO:0000313" key="1">
    <source>
        <dbReference type="EnsemblMetazoa" id="CJA37095.1"/>
    </source>
</evidence>
<evidence type="ECO:0000313" key="2">
    <source>
        <dbReference type="Proteomes" id="UP000005237"/>
    </source>
</evidence>